<feature type="domain" description="Methyltransferase type 11" evidence="1">
    <location>
        <begin position="41"/>
        <end position="129"/>
    </location>
</feature>
<accession>A0A0P0C0W3</accession>
<dbReference type="GO" id="GO:0032259">
    <property type="term" value="P:methylation"/>
    <property type="evidence" value="ECO:0007669"/>
    <property type="project" value="UniProtKB-KW"/>
</dbReference>
<dbReference type="RefSeq" id="WP_062542829.1">
    <property type="nucleotide sequence ID" value="NZ_CP012643.1"/>
</dbReference>
<dbReference type="InterPro" id="IPR029063">
    <property type="entry name" value="SAM-dependent_MTases_sf"/>
</dbReference>
<dbReference type="Proteomes" id="UP000061382">
    <property type="component" value="Chromosome"/>
</dbReference>
<keyword evidence="2" id="KW-0808">Transferase</keyword>
<dbReference type="PANTHER" id="PTHR45180">
    <property type="entry name" value="OS01G0307686 PROTEIN"/>
    <property type="match status" value="1"/>
</dbReference>
<sequence>MAPKDNFSTQASLYKKFRPTYPDALYQHLRSLVSTPALAWDCGTGNGQVAVELAKLFTHVHATDISEKQLAQAPPSDRITYHLLPAERTTFTDNSFDLITVGQAVHWFDFDTFFAEVARVAKPDAVIAIWGYGLLSISPEVDPLILDFYTQTVGPYWDFERSYIDGAYTTIPFPFEEAPAFTGAITTHWSLSELEGYLNSWSSVQAYIRQKEENPVVLLMQKMKEVWPEEKQKEVCFPIFSRIGRVKKGSLL</sequence>
<dbReference type="SUPFAM" id="SSF53335">
    <property type="entry name" value="S-adenosyl-L-methionine-dependent methyltransferases"/>
    <property type="match status" value="1"/>
</dbReference>
<keyword evidence="2" id="KW-0489">Methyltransferase</keyword>
<keyword evidence="3" id="KW-1185">Reference proteome</keyword>
<gene>
    <name evidence="2" type="ORF">DC20_05025</name>
</gene>
<dbReference type="Gene3D" id="3.40.50.150">
    <property type="entry name" value="Vaccinia Virus protein VP39"/>
    <property type="match status" value="1"/>
</dbReference>
<dbReference type="GO" id="GO:0008757">
    <property type="term" value="F:S-adenosylmethionine-dependent methyltransferase activity"/>
    <property type="evidence" value="ECO:0007669"/>
    <property type="project" value="InterPro"/>
</dbReference>
<dbReference type="InterPro" id="IPR013216">
    <property type="entry name" value="Methyltransf_11"/>
</dbReference>
<dbReference type="AlphaFoldDB" id="A0A0P0C0W3"/>
<evidence type="ECO:0000313" key="2">
    <source>
        <dbReference type="EMBL" id="ALI98458.1"/>
    </source>
</evidence>
<dbReference type="Pfam" id="PF08241">
    <property type="entry name" value="Methyltransf_11"/>
    <property type="match status" value="1"/>
</dbReference>
<protein>
    <submittedName>
        <fullName evidence="2">SAM-dependent methyltransferase</fullName>
    </submittedName>
</protein>
<reference evidence="2 3" key="1">
    <citation type="submission" date="2015-08" db="EMBL/GenBank/DDBJ databases">
        <title>Complete genome sequence of Rufibacter tibetensis strain 1351t, a radiation-resistant bacterium from tibet plateau.</title>
        <authorList>
            <person name="Dai J."/>
        </authorList>
    </citation>
    <scope>NUCLEOTIDE SEQUENCE [LARGE SCALE GENOMIC DNA]</scope>
    <source>
        <strain evidence="2 3">1351</strain>
    </source>
</reference>
<dbReference type="PANTHER" id="PTHR45180:SF1">
    <property type="entry name" value="OS01G0307686 PROTEIN"/>
    <property type="match status" value="1"/>
</dbReference>
<dbReference type="EMBL" id="CP012643">
    <property type="protein sequence ID" value="ALI98458.1"/>
    <property type="molecule type" value="Genomic_DNA"/>
</dbReference>
<organism evidence="2 3">
    <name type="scientific">Rufibacter tibetensis</name>
    <dbReference type="NCBI Taxonomy" id="512763"/>
    <lineage>
        <taxon>Bacteria</taxon>
        <taxon>Pseudomonadati</taxon>
        <taxon>Bacteroidota</taxon>
        <taxon>Cytophagia</taxon>
        <taxon>Cytophagales</taxon>
        <taxon>Hymenobacteraceae</taxon>
        <taxon>Rufibacter</taxon>
    </lineage>
</organism>
<evidence type="ECO:0000313" key="3">
    <source>
        <dbReference type="Proteomes" id="UP000061382"/>
    </source>
</evidence>
<dbReference type="CDD" id="cd02440">
    <property type="entry name" value="AdoMet_MTases"/>
    <property type="match status" value="1"/>
</dbReference>
<evidence type="ECO:0000259" key="1">
    <source>
        <dbReference type="Pfam" id="PF08241"/>
    </source>
</evidence>
<dbReference type="KEGG" id="rti:DC20_05025"/>
<dbReference type="PATRIC" id="fig|512763.3.peg.1112"/>
<name>A0A0P0C0W3_9BACT</name>
<proteinExistence type="predicted"/>
<dbReference type="OrthoDB" id="9797252at2"/>